<gene>
    <name evidence="1" type="ORF">RI532_12140</name>
    <name evidence="2" type="ORF">RI532_13100</name>
    <name evidence="3" type="ORF">RI532_14475</name>
</gene>
<name>A0AAW8W9T0_9LACO</name>
<accession>A0AAW8W9T0</accession>
<evidence type="ECO:0000313" key="4">
    <source>
        <dbReference type="Proteomes" id="UP001254075"/>
    </source>
</evidence>
<proteinExistence type="predicted"/>
<comment type="caution">
    <text evidence="1">The sequence shown here is derived from an EMBL/GenBank/DDBJ whole genome shotgun (WGS) entry which is preliminary data.</text>
</comment>
<dbReference type="InterPro" id="IPR018755">
    <property type="entry name" value="Phage_Mu_Gp48"/>
</dbReference>
<dbReference type="EMBL" id="JAVLAM010000001">
    <property type="protein sequence ID" value="MDT7015133.1"/>
    <property type="molecule type" value="Genomic_DNA"/>
</dbReference>
<reference evidence="1" key="1">
    <citation type="submission" date="2023-08" db="EMBL/GenBank/DDBJ databases">
        <authorList>
            <person name="Page C.A."/>
            <person name="Perez-Diaz I.M."/>
        </authorList>
    </citation>
    <scope>NUCLEOTIDE SEQUENCE</scope>
    <source>
        <strain evidence="1">3.8.38</strain>
    </source>
</reference>
<dbReference type="AlphaFoldDB" id="A0AAW8W9T0"/>
<evidence type="ECO:0000313" key="1">
    <source>
        <dbReference type="EMBL" id="MDT7015133.1"/>
    </source>
</evidence>
<organism evidence="1 4">
    <name type="scientific">Levilactobacillus namurensis</name>
    <dbReference type="NCBI Taxonomy" id="380393"/>
    <lineage>
        <taxon>Bacteria</taxon>
        <taxon>Bacillati</taxon>
        <taxon>Bacillota</taxon>
        <taxon>Bacilli</taxon>
        <taxon>Lactobacillales</taxon>
        <taxon>Lactobacillaceae</taxon>
        <taxon>Levilactobacillus</taxon>
    </lineage>
</organism>
<dbReference type="EMBL" id="JAVLAM010000012">
    <property type="protein sequence ID" value="MDT7015560.1"/>
    <property type="molecule type" value="Genomic_DNA"/>
</dbReference>
<sequence length="184" mass="20878">MSKLQDFKPNYYDGILEMDALLDAEQLAFDQATAAINRLLLNRFVMKADSDGLSLLESELGIETDLTQPLESRRYDILFRMLPPHPITFKYLKDLVKSFDISASLQRDVLRQAITSYSRQDSVTTEQLRRLRYLLNVYLPGNMTYRLITTGGVEIPQPHNLGMAVDVHIETVVMPQPVELGGSS</sequence>
<protein>
    <submittedName>
        <fullName evidence="1">DUF2313 domain-containing protein</fullName>
    </submittedName>
</protein>
<evidence type="ECO:0000313" key="3">
    <source>
        <dbReference type="EMBL" id="MDT7015560.1"/>
    </source>
</evidence>
<evidence type="ECO:0000313" key="2">
    <source>
        <dbReference type="EMBL" id="MDT7015312.1"/>
    </source>
</evidence>
<dbReference type="Proteomes" id="UP001254075">
    <property type="component" value="Unassembled WGS sequence"/>
</dbReference>
<dbReference type="Pfam" id="PF10076">
    <property type="entry name" value="Phage_Mu_Gp48"/>
    <property type="match status" value="1"/>
</dbReference>
<dbReference type="EMBL" id="JAVLAM010000005">
    <property type="protein sequence ID" value="MDT7015312.1"/>
    <property type="molecule type" value="Genomic_DNA"/>
</dbReference>
<dbReference type="RefSeq" id="WP_313845535.1">
    <property type="nucleotide sequence ID" value="NZ_JAVLAM010000001.1"/>
</dbReference>